<dbReference type="EMBL" id="JAJJVO010000043">
    <property type="protein sequence ID" value="MCC9273175.1"/>
    <property type="molecule type" value="Genomic_DNA"/>
</dbReference>
<comment type="caution">
    <text evidence="1">The sequence shown here is derived from an EMBL/GenBank/DDBJ whole genome shotgun (WGS) entry which is preliminary data.</text>
</comment>
<reference evidence="1" key="1">
    <citation type="journal article" date="2021" name="PeerJ">
        <title>Extensive microbial diversity within the chicken gut microbiome revealed by metagenomics and culture.</title>
        <authorList>
            <person name="Gilroy R."/>
            <person name="Ravi A."/>
            <person name="Getino M."/>
            <person name="Pursley I."/>
            <person name="Horton D.L."/>
            <person name="Alikhan N.F."/>
            <person name="Baker D."/>
            <person name="Gharbi K."/>
            <person name="Hall N."/>
            <person name="Watson M."/>
            <person name="Adriaenssens E.M."/>
            <person name="Foster-Nyarko E."/>
            <person name="Jarju S."/>
            <person name="Secka A."/>
            <person name="Antonio M."/>
            <person name="Oren A."/>
            <person name="Chaudhuri R.R."/>
            <person name="La Ragione R."/>
            <person name="Hildebrand F."/>
            <person name="Pallen M.J."/>
        </authorList>
    </citation>
    <scope>NUCLEOTIDE SEQUENCE</scope>
    <source>
        <strain evidence="1">150</strain>
    </source>
</reference>
<reference evidence="1" key="2">
    <citation type="submission" date="2021-11" db="EMBL/GenBank/DDBJ databases">
        <authorList>
            <person name="Gilroy R."/>
        </authorList>
    </citation>
    <scope>NUCLEOTIDE SEQUENCE</scope>
    <source>
        <strain evidence="1">150</strain>
    </source>
</reference>
<name>A0A9E3ZS01_9ENTE</name>
<organism evidence="1 2">
    <name type="scientific">Enterococcus aquimarinus</name>
    <dbReference type="NCBI Taxonomy" id="328396"/>
    <lineage>
        <taxon>Bacteria</taxon>
        <taxon>Bacillati</taxon>
        <taxon>Bacillota</taxon>
        <taxon>Bacilli</taxon>
        <taxon>Lactobacillales</taxon>
        <taxon>Enterococcaceae</taxon>
        <taxon>Enterococcus</taxon>
    </lineage>
</organism>
<sequence length="176" mass="21208">MNYEKVRSEYYLRRWQYYEKARHDLTPREYEDAQVFFHAFRNLNSESKDLLTALYYYSEEYSDLNKRGYYRTVKPVKSARLADEYDLTPRQIGEKVREAKAELKIELQKMLMEVKGSFILSLNETLYLLDFKHKGMPNEQYIIGREVEARVFHQAELSHEEEMKLVLKGFKKIPVN</sequence>
<protein>
    <submittedName>
        <fullName evidence="1">Uncharacterized protein</fullName>
    </submittedName>
</protein>
<gene>
    <name evidence="1" type="ORF">K8V42_02670</name>
</gene>
<dbReference type="Proteomes" id="UP000813384">
    <property type="component" value="Unassembled WGS sequence"/>
</dbReference>
<proteinExistence type="predicted"/>
<accession>A0A9E3ZS01</accession>
<dbReference type="AlphaFoldDB" id="A0A9E3ZS01"/>
<evidence type="ECO:0000313" key="2">
    <source>
        <dbReference type="Proteomes" id="UP000813384"/>
    </source>
</evidence>
<evidence type="ECO:0000313" key="1">
    <source>
        <dbReference type="EMBL" id="MCC9273175.1"/>
    </source>
</evidence>